<keyword evidence="11" id="KW-1185">Reference proteome</keyword>
<sequence length="1209" mass="132813">MADPAPPDGATYQATIKLNELAERLVHGAYSGLQDVLQRLPSMPEADRPIELLQYLHQTRQQLLRLRMATQWANKAKAVNTCARAWGVAGQHSDSFRAAADSLAYLHEELQEIAIPAYDVHTAWETLTTGSYSLLPLAIEELRPPKLLPPNMQHAALRHINYQIHSKLDGVTLPEGLELIRISRGTATLMSKGEYEVKLTLVKTSRQPPDLQEEGREGSKAGFRPKEETNQLPNAWWWRLLELKLFTGSAHGPPLLPETLALLQNEIDARMWRTAELSDGDAMGPIDLMHQILREVCGRLLISFVRKSCRRLVAKGGPWEGQARLAVAAVLNPGYRMYYWEGVPFISSDMLQGKQPDANKSSPYLEVGTVSSGRISVQHFPPLPSDYVREPVELALNPLEADVELVMLQAAAVNAQVILGVLCHAVNEHRAGKKDFSKHFSLLYWRENFEKMKGQHKRSQRQEAAVSFGPKELGSPVLECYGGGHLLLCVTLHLQNGRLLLHLGPYVKDNTSTELAATVHAEEGSINQRWRRWAREPSVNPNVVQRVAALGKVAGKLWTFVNSVQEHCFPGSNTLLLYAANLLSLDPCSPVISPVLWKKYLARHPECPAPRNNDIQLAFPAAPFPRSFPPLVRQADKSQRVPQSGRRTSSDIVRASMVDVRFYLRIAGKGVEDRSYLLVIMGVDAAGMPVEVLKCIPFIPQPDELPAQGILVGKECSMGGGKGKEDLRRGIKRAREDDEDSHAAKAQRSSEDSLLSVSSSPGLSLPSLSDVEMEDVESAPKALQGGNVPGLANPDAGALMEVVRWCHKLIVRESLLLQLQALDLPYMEEYRHQTSGELRWCVWLTGGNGTGGTDSDSPTPEASTLADVGPVELQIPNDSPFGLWTAHITSSQLSDTIRSCTALGDTWGDAVSLVPEGVALKYHLNKGQTVLALVQHLQCIAATQAFIRQLRLLERTGASGLCFDWPKTGRVTVEQIGLSHVALACEDAASAHVVKYTVAWSPWKEGSSKQNRKRQQQDGHGQPNAGRKQGRSNFNSDEAAGIRCSVSSSEAGIPTEVLREYALMVEAGEGGLFLDAIGITSGPLVQLVAALASSDVDVAEDRPATRGLIPTYPPYKYKIYMRRGREHKVTADVLLFARGWAYVLPDKAARKLGAVEEICRSEGFYRPRGKPMSAGGFWVDRAKFATDGQSPFESVTSLLLKKLSGTSRG</sequence>
<gene>
    <name evidence="10" type="ORF">OSTQU699_LOCUS821</name>
</gene>
<feature type="region of interest" description="Disordered" evidence="8">
    <location>
        <begin position="1005"/>
        <end position="1034"/>
    </location>
</feature>
<evidence type="ECO:0000256" key="7">
    <source>
        <dbReference type="RuleBase" id="RU365082"/>
    </source>
</evidence>
<evidence type="ECO:0000256" key="3">
    <source>
        <dbReference type="ARBA" id="ARBA00023015"/>
    </source>
</evidence>
<evidence type="ECO:0000256" key="1">
    <source>
        <dbReference type="ARBA" id="ARBA00004123"/>
    </source>
</evidence>
<dbReference type="InterPro" id="IPR013947">
    <property type="entry name" value="Mediator_Med14"/>
</dbReference>
<keyword evidence="4 7" id="KW-0010">Activator</keyword>
<evidence type="ECO:0000259" key="9">
    <source>
        <dbReference type="Pfam" id="PF08638"/>
    </source>
</evidence>
<organism evidence="10 11">
    <name type="scientific">Ostreobium quekettii</name>
    <dbReference type="NCBI Taxonomy" id="121088"/>
    <lineage>
        <taxon>Eukaryota</taxon>
        <taxon>Viridiplantae</taxon>
        <taxon>Chlorophyta</taxon>
        <taxon>core chlorophytes</taxon>
        <taxon>Ulvophyceae</taxon>
        <taxon>TCBD clade</taxon>
        <taxon>Bryopsidales</taxon>
        <taxon>Ostreobineae</taxon>
        <taxon>Ostreobiaceae</taxon>
        <taxon>Ostreobium</taxon>
    </lineage>
</organism>
<dbReference type="GO" id="GO:0003712">
    <property type="term" value="F:transcription coregulator activity"/>
    <property type="evidence" value="ECO:0007669"/>
    <property type="project" value="UniProtKB-UniRule"/>
</dbReference>
<comment type="function">
    <text evidence="7">Component of the Mediator complex, a coactivator involved in the regulated transcription of nearly all RNA polymerase II-dependent genes. Mediator functions as a bridge to convey information from gene-specific regulatory proteins to the basal RNA polymerase II transcription machinery. Mediator is recruited to promoters by direct interactions with regulatory proteins and serves as a scaffold for the assembly of a functional preinitiation complex with RNA polymerase II and the general transcription factors.</text>
</comment>
<reference evidence="10" key="1">
    <citation type="submission" date="2020-12" db="EMBL/GenBank/DDBJ databases">
        <authorList>
            <person name="Iha C."/>
        </authorList>
    </citation>
    <scope>NUCLEOTIDE SEQUENCE</scope>
</reference>
<proteinExistence type="inferred from homology"/>
<dbReference type="GO" id="GO:0016592">
    <property type="term" value="C:mediator complex"/>
    <property type="evidence" value="ECO:0007669"/>
    <property type="project" value="UniProtKB-UniRule"/>
</dbReference>
<feature type="region of interest" description="Disordered" evidence="8">
    <location>
        <begin position="206"/>
        <end position="226"/>
    </location>
</feature>
<evidence type="ECO:0000256" key="5">
    <source>
        <dbReference type="ARBA" id="ARBA00023163"/>
    </source>
</evidence>
<protein>
    <recommendedName>
        <fullName evidence="7">Mediator of RNA polymerase II transcription subunit 14</fullName>
    </recommendedName>
    <alternativeName>
        <fullName evidence="7">Mediator complex subunit 14</fullName>
    </alternativeName>
</protein>
<keyword evidence="5 7" id="KW-0804">Transcription</keyword>
<feature type="region of interest" description="Disordered" evidence="8">
    <location>
        <begin position="733"/>
        <end position="788"/>
    </location>
</feature>
<dbReference type="Pfam" id="PF08638">
    <property type="entry name" value="Med14"/>
    <property type="match status" value="1"/>
</dbReference>
<keyword evidence="6 7" id="KW-0539">Nucleus</keyword>
<dbReference type="InterPro" id="IPR055122">
    <property type="entry name" value="Med14_N"/>
</dbReference>
<dbReference type="AlphaFoldDB" id="A0A8S1IP93"/>
<comment type="subcellular location">
    <subcellularLocation>
        <location evidence="1 7">Nucleus</location>
    </subcellularLocation>
</comment>
<feature type="compositionally biased region" description="Basic and acidic residues" evidence="8">
    <location>
        <begin position="213"/>
        <end position="226"/>
    </location>
</feature>
<dbReference type="GO" id="GO:0006357">
    <property type="term" value="P:regulation of transcription by RNA polymerase II"/>
    <property type="evidence" value="ECO:0007669"/>
    <property type="project" value="InterPro"/>
</dbReference>
<accession>A0A8S1IP93</accession>
<dbReference type="PANTHER" id="PTHR12809:SF2">
    <property type="entry name" value="MEDIATOR OF RNA POLYMERASE II TRANSCRIPTION SUBUNIT 14"/>
    <property type="match status" value="1"/>
</dbReference>
<feature type="domain" description="Mediator complex subunit MED14 N-terminal" evidence="9">
    <location>
        <begin position="15"/>
        <end position="202"/>
    </location>
</feature>
<evidence type="ECO:0000256" key="2">
    <source>
        <dbReference type="ARBA" id="ARBA00007813"/>
    </source>
</evidence>
<comment type="similarity">
    <text evidence="2 7">Belongs to the Mediator complex subunit 14 family.</text>
</comment>
<evidence type="ECO:0000313" key="11">
    <source>
        <dbReference type="Proteomes" id="UP000708148"/>
    </source>
</evidence>
<evidence type="ECO:0000256" key="6">
    <source>
        <dbReference type="ARBA" id="ARBA00023242"/>
    </source>
</evidence>
<dbReference type="Proteomes" id="UP000708148">
    <property type="component" value="Unassembled WGS sequence"/>
</dbReference>
<dbReference type="PANTHER" id="PTHR12809">
    <property type="entry name" value="MEDIATOR COMPLEX SUBUNIT"/>
    <property type="match status" value="1"/>
</dbReference>
<comment type="subunit">
    <text evidence="7">Component of the Mediator complex.</text>
</comment>
<name>A0A8S1IP93_9CHLO</name>
<evidence type="ECO:0000256" key="8">
    <source>
        <dbReference type="SAM" id="MobiDB-lite"/>
    </source>
</evidence>
<dbReference type="GO" id="GO:0070847">
    <property type="term" value="C:core mediator complex"/>
    <property type="evidence" value="ECO:0007669"/>
    <property type="project" value="TreeGrafter"/>
</dbReference>
<keyword evidence="3 7" id="KW-0805">Transcription regulation</keyword>
<dbReference type="EMBL" id="CAJHUC010000347">
    <property type="protein sequence ID" value="CAD7695460.1"/>
    <property type="molecule type" value="Genomic_DNA"/>
</dbReference>
<evidence type="ECO:0000256" key="4">
    <source>
        <dbReference type="ARBA" id="ARBA00023159"/>
    </source>
</evidence>
<comment type="caution">
    <text evidence="10">The sequence shown here is derived from an EMBL/GenBank/DDBJ whole genome shotgun (WGS) entry which is preliminary data.</text>
</comment>
<evidence type="ECO:0000313" key="10">
    <source>
        <dbReference type="EMBL" id="CAD7695460.1"/>
    </source>
</evidence>
<dbReference type="OrthoDB" id="536354at2759"/>
<feature type="compositionally biased region" description="Low complexity" evidence="8">
    <location>
        <begin position="752"/>
        <end position="770"/>
    </location>
</feature>